<feature type="compositionally biased region" description="Basic and acidic residues" evidence="6">
    <location>
        <begin position="624"/>
        <end position="640"/>
    </location>
</feature>
<dbReference type="InterPro" id="IPR015943">
    <property type="entry name" value="WD40/YVTN_repeat-like_dom_sf"/>
</dbReference>
<gene>
    <name evidence="9" type="ORF">OXX778_LOCUS1770</name>
</gene>
<evidence type="ECO:0000256" key="3">
    <source>
        <dbReference type="ARBA" id="ARBA00022490"/>
    </source>
</evidence>
<dbReference type="InterPro" id="IPR032486">
    <property type="entry name" value="JIP_LZII"/>
</dbReference>
<evidence type="ECO:0000256" key="2">
    <source>
        <dbReference type="ARBA" id="ARBA00009866"/>
    </source>
</evidence>
<keyword evidence="3" id="KW-0963">Cytoplasm</keyword>
<feature type="compositionally biased region" description="Low complexity" evidence="6">
    <location>
        <begin position="590"/>
        <end position="600"/>
    </location>
</feature>
<dbReference type="PROSITE" id="PS51776">
    <property type="entry name" value="RH1"/>
    <property type="match status" value="1"/>
</dbReference>
<evidence type="ECO:0000256" key="4">
    <source>
        <dbReference type="ARBA" id="ARBA00023054"/>
    </source>
</evidence>
<dbReference type="GO" id="GO:0005078">
    <property type="term" value="F:MAP-kinase scaffold activity"/>
    <property type="evidence" value="ECO:0007669"/>
    <property type="project" value="InterPro"/>
</dbReference>
<accession>A0A813MJ84</accession>
<evidence type="ECO:0000259" key="8">
    <source>
        <dbReference type="PROSITE" id="PS51777"/>
    </source>
</evidence>
<evidence type="ECO:0000256" key="6">
    <source>
        <dbReference type="SAM" id="MobiDB-lite"/>
    </source>
</evidence>
<dbReference type="PROSITE" id="PS51777">
    <property type="entry name" value="RH2"/>
    <property type="match status" value="1"/>
</dbReference>
<organism evidence="9 10">
    <name type="scientific">Brachionus calyciflorus</name>
    <dbReference type="NCBI Taxonomy" id="104777"/>
    <lineage>
        <taxon>Eukaryota</taxon>
        <taxon>Metazoa</taxon>
        <taxon>Spiralia</taxon>
        <taxon>Gnathifera</taxon>
        <taxon>Rotifera</taxon>
        <taxon>Eurotatoria</taxon>
        <taxon>Monogononta</taxon>
        <taxon>Pseudotrocha</taxon>
        <taxon>Ploima</taxon>
        <taxon>Brachionidae</taxon>
        <taxon>Brachionus</taxon>
    </lineage>
</organism>
<evidence type="ECO:0000313" key="10">
    <source>
        <dbReference type="Proteomes" id="UP000663879"/>
    </source>
</evidence>
<comment type="caution">
    <text evidence="9">The sequence shown here is derived from an EMBL/GenBank/DDBJ whole genome shotgun (WGS) entry which is preliminary data.</text>
</comment>
<feature type="compositionally biased region" description="Polar residues" evidence="6">
    <location>
        <begin position="682"/>
        <end position="718"/>
    </location>
</feature>
<comment type="similarity">
    <text evidence="2">Belongs to the JIP scaffold family.</text>
</comment>
<dbReference type="SUPFAM" id="SSF50998">
    <property type="entry name" value="Quinoprotein alcohol dehydrogenase-like"/>
    <property type="match status" value="1"/>
</dbReference>
<feature type="compositionally biased region" description="Basic and acidic residues" evidence="6">
    <location>
        <begin position="518"/>
        <end position="534"/>
    </location>
</feature>
<feature type="region of interest" description="Disordered" evidence="6">
    <location>
        <begin position="585"/>
        <end position="642"/>
    </location>
</feature>
<evidence type="ECO:0000256" key="5">
    <source>
        <dbReference type="SAM" id="Coils"/>
    </source>
</evidence>
<protein>
    <submittedName>
        <fullName evidence="9">Uncharacterized protein</fullName>
    </submittedName>
</protein>
<dbReference type="InterPro" id="IPR011047">
    <property type="entry name" value="Quinoprotein_ADH-like_sf"/>
</dbReference>
<dbReference type="EMBL" id="CAJNOC010000122">
    <property type="protein sequence ID" value="CAF0717018.1"/>
    <property type="molecule type" value="Genomic_DNA"/>
</dbReference>
<evidence type="ECO:0000256" key="1">
    <source>
        <dbReference type="ARBA" id="ARBA00004496"/>
    </source>
</evidence>
<feature type="domain" description="RH1" evidence="7">
    <location>
        <begin position="35"/>
        <end position="123"/>
    </location>
</feature>
<dbReference type="Gene3D" id="2.130.10.10">
    <property type="entry name" value="YVTN repeat-like/Quinoprotein amine dehydrogenase"/>
    <property type="match status" value="1"/>
</dbReference>
<dbReference type="PANTHER" id="PTHR13886:SF4">
    <property type="entry name" value="JNK-INTERACTING PROTEIN 3"/>
    <property type="match status" value="1"/>
</dbReference>
<proteinExistence type="inferred from homology"/>
<evidence type="ECO:0000259" key="7">
    <source>
        <dbReference type="PROSITE" id="PS51776"/>
    </source>
</evidence>
<evidence type="ECO:0000313" key="9">
    <source>
        <dbReference type="EMBL" id="CAF0717018.1"/>
    </source>
</evidence>
<dbReference type="GO" id="GO:0019894">
    <property type="term" value="F:kinesin binding"/>
    <property type="evidence" value="ECO:0007669"/>
    <property type="project" value="TreeGrafter"/>
</dbReference>
<dbReference type="GO" id="GO:0005737">
    <property type="term" value="C:cytoplasm"/>
    <property type="evidence" value="ECO:0007669"/>
    <property type="project" value="UniProtKB-SubCell"/>
</dbReference>
<reference evidence="9" key="1">
    <citation type="submission" date="2021-02" db="EMBL/GenBank/DDBJ databases">
        <authorList>
            <person name="Nowell W R."/>
        </authorList>
    </citation>
    <scope>NUCLEOTIDE SEQUENCE</scope>
    <source>
        <strain evidence="9">Ploen Becks lab</strain>
    </source>
</reference>
<sequence>MEKSLDHEHTVDSKLGIKTSMSNLSNLSLNLINGSQIDTSLNTNQLSLNEKVAQLANSIYTELEKIIKLYGRDIVKDLMSIVVNILEALDAAYHEKEELLVENELLRDDNDKLLIQYEREKQTRNDTQLKLYQSEDSFAEQKREYEEKVKSLESIVRMIDLKSKNTSDHILRLEEKENEIRREYNKLHERYTELFKTHCDYLDRHKILFGQESNNNNPNNSHNNSIHQKSNNSQKSKLNSSINSDISEGLNLHSPNSKNKLFDLLKSNDKIINKTDLIHCLKSLSKNEINSAVHLFLNQEISNSTQSIDSSTLNDQSIQSACSVQSLNQPLINESIPDNKYILNASNSASALTTYMECLENVLTPDGADLASVHAKINLQSSDNFDEHLQQAEFDDGCSDILSQSNVKNLDSSEFEGDDDQNAKNDLSLYNEMSRDNYDITELDDGADLTGMTREVANLIQENAELLQTKHALNVLKDDLIVRLDHFSSEMLILREEIKSLQTVKAALQERINELEDEQRKNKTELDAKNKKLEEDDENIPMSQRKRFTRAEMARVLMERNQFKEKLMELQEAVRWRETMRAIKQDQTEDTNTQQTTSQEAQKKKSAWSRLKDVKSRILNSKKHHEDKPKEKVKDKEKENGSSGGLTSFFYSFIPKEILGVPVQEIKKDLNDGRTQINSFFSDLFGNSSQTNGSNSPNPQTTISNQANTSPTNQSKNSKTLKKQSEQVVPLNDDSVNSLSHDNQSNEKILKAYEILSPQESKTSTKVTNKKEFESVREEGRMQAYGWSLPTLKNTTQPSNLTNVPVPVYCRPLFKDETNLKLSCAANVNYTFDHECLPESINFDQLIKNSQFSSFKSLLNTDDKFYKSSTIWICNLNDNDTHISIFDANKPGDLIQQFTLKSLKIQTLLAISGVTKDDLNEKEIKPEELNTTEPPAATIQVNKNEVDDNLDNITYIEVENDLNYSSASIQTIEKDVQTTQSEPVLSTIYPTIWLGSQEGLLLVHSTISSVNQTIDKVKLKDAILCMSQQNGKVLVGMADGSIAIFQRNLKTYEWDLKNFYVINFDNAHHSIRCMQSVYQTVWSGCRNKIYIFNSQNLTISNVIEVHPRKENQVRHMCCINDGVWVSIRLDSTLRLYHAKTHQHLQYLDIEPFITRMLGTSNLGLSIVRVTSMMTANKRLWIGTGNGVVLSVPFSQSNGLIPQCNLTDSQFSFHGHRDAVKFFLSVPSEAIQKNINSEKSSKTYEKTETMLLLSGGHGYIDFRIGDTTTTSSFDKNDIKKLEDNNFSFGPVAKNDRSHLIVWQINEH</sequence>
<dbReference type="GO" id="GO:0016192">
    <property type="term" value="P:vesicle-mediated transport"/>
    <property type="evidence" value="ECO:0007669"/>
    <property type="project" value="TreeGrafter"/>
</dbReference>
<dbReference type="Pfam" id="PF09744">
    <property type="entry name" value="RH1"/>
    <property type="match status" value="1"/>
</dbReference>
<dbReference type="Proteomes" id="UP000663879">
    <property type="component" value="Unassembled WGS sequence"/>
</dbReference>
<dbReference type="InterPro" id="IPR034743">
    <property type="entry name" value="RH1"/>
</dbReference>
<feature type="compositionally biased region" description="Polar residues" evidence="6">
    <location>
        <begin position="734"/>
        <end position="743"/>
    </location>
</feature>
<feature type="domain" description="RH2" evidence="8">
    <location>
        <begin position="545"/>
        <end position="617"/>
    </location>
</feature>
<dbReference type="InterPro" id="IPR039911">
    <property type="entry name" value="JIP3/JIP4"/>
</dbReference>
<dbReference type="Pfam" id="PF16471">
    <property type="entry name" value="JIP_LZII"/>
    <property type="match status" value="1"/>
</dbReference>
<name>A0A813MJ84_9BILA</name>
<feature type="region of interest" description="Disordered" evidence="6">
    <location>
        <begin position="682"/>
        <end position="743"/>
    </location>
</feature>
<dbReference type="GO" id="GO:0008432">
    <property type="term" value="F:JUN kinase binding"/>
    <property type="evidence" value="ECO:0007669"/>
    <property type="project" value="TreeGrafter"/>
</dbReference>
<dbReference type="OrthoDB" id="10256043at2759"/>
<dbReference type="Gene3D" id="1.20.5.1000">
    <property type="entry name" value="arf6 gtpase in complex with a specific effector, jip4"/>
    <property type="match status" value="1"/>
</dbReference>
<feature type="region of interest" description="Disordered" evidence="6">
    <location>
        <begin position="518"/>
        <end position="541"/>
    </location>
</feature>
<comment type="subcellular location">
    <subcellularLocation>
        <location evidence="1">Cytoplasm</location>
    </subcellularLocation>
</comment>
<dbReference type="GO" id="GO:0030159">
    <property type="term" value="F:signaling receptor complex adaptor activity"/>
    <property type="evidence" value="ECO:0007669"/>
    <property type="project" value="TreeGrafter"/>
</dbReference>
<keyword evidence="4 5" id="KW-0175">Coiled coil</keyword>
<keyword evidence="10" id="KW-1185">Reference proteome</keyword>
<feature type="compositionally biased region" description="Low complexity" evidence="6">
    <location>
        <begin position="213"/>
        <end position="244"/>
    </location>
</feature>
<feature type="coiled-coil region" evidence="5">
    <location>
        <begin position="89"/>
        <end position="190"/>
    </location>
</feature>
<dbReference type="InterPro" id="IPR034744">
    <property type="entry name" value="RH2"/>
</dbReference>
<dbReference type="PANTHER" id="PTHR13886">
    <property type="entry name" value="JNK/SAPK-ASSOCIATED PROTEIN"/>
    <property type="match status" value="1"/>
</dbReference>
<feature type="region of interest" description="Disordered" evidence="6">
    <location>
        <begin position="210"/>
        <end position="251"/>
    </location>
</feature>
<dbReference type="Pfam" id="PF19056">
    <property type="entry name" value="WD40_2"/>
    <property type="match status" value="1"/>
</dbReference>